<dbReference type="GO" id="GO:0090374">
    <property type="term" value="P:oligopeptide export from mitochondrion"/>
    <property type="evidence" value="ECO:0007669"/>
    <property type="project" value="TreeGrafter"/>
</dbReference>
<dbReference type="Proteomes" id="UP000076727">
    <property type="component" value="Unassembled WGS sequence"/>
</dbReference>
<dbReference type="InterPro" id="IPR039421">
    <property type="entry name" value="Type_1_exporter"/>
</dbReference>
<dbReference type="OrthoDB" id="6500128at2759"/>
<dbReference type="GO" id="GO:0005524">
    <property type="term" value="F:ATP binding"/>
    <property type="evidence" value="ECO:0007669"/>
    <property type="project" value="InterPro"/>
</dbReference>
<keyword evidence="3" id="KW-1185">Reference proteome</keyword>
<name>A0A165N7R2_9APHY</name>
<dbReference type="Pfam" id="PF00005">
    <property type="entry name" value="ABC_tran"/>
    <property type="match status" value="1"/>
</dbReference>
<sequence length="139" mass="15312">MSRGVEHPMYVVYGTPARARALGTVKVCHLSIHAPLKPTRRLAQIRKVVPAKSCGVFELGGATFAYPSRPTLPVLQDIPIFLPSNEMPFIVGSSGSGKSTIAQLLLHMYATAEGVIRFDDQDLNYLDEDWMCSHVVWSL</sequence>
<dbReference type="AlphaFoldDB" id="A0A165N7R2"/>
<evidence type="ECO:0000313" key="3">
    <source>
        <dbReference type="Proteomes" id="UP000076727"/>
    </source>
</evidence>
<protein>
    <recommendedName>
        <fullName evidence="1">ABC transporter domain-containing protein</fullName>
    </recommendedName>
</protein>
<dbReference type="PANTHER" id="PTHR43394">
    <property type="entry name" value="ATP-DEPENDENT PERMEASE MDL1, MITOCHONDRIAL"/>
    <property type="match status" value="1"/>
</dbReference>
<accession>A0A165N7R2</accession>
<proteinExistence type="predicted"/>
<feature type="domain" description="ABC transporter" evidence="1">
    <location>
        <begin position="76"/>
        <end position="128"/>
    </location>
</feature>
<dbReference type="PANTHER" id="PTHR43394:SF15">
    <property type="entry name" value="ALPHA-FACTOR-TRANSPORTING ATPASE"/>
    <property type="match status" value="1"/>
</dbReference>
<dbReference type="STRING" id="1314783.A0A165N7R2"/>
<dbReference type="Gene3D" id="3.40.50.300">
    <property type="entry name" value="P-loop containing nucleotide triphosphate hydrolases"/>
    <property type="match status" value="1"/>
</dbReference>
<reference evidence="2 3" key="1">
    <citation type="journal article" date="2016" name="Mol. Biol. Evol.">
        <title>Comparative Genomics of Early-Diverging Mushroom-Forming Fungi Provides Insights into the Origins of Lignocellulose Decay Capabilities.</title>
        <authorList>
            <person name="Nagy L.G."/>
            <person name="Riley R."/>
            <person name="Tritt A."/>
            <person name="Adam C."/>
            <person name="Daum C."/>
            <person name="Floudas D."/>
            <person name="Sun H."/>
            <person name="Yadav J.S."/>
            <person name="Pangilinan J."/>
            <person name="Larsson K.H."/>
            <person name="Matsuura K."/>
            <person name="Barry K."/>
            <person name="Labutti K."/>
            <person name="Kuo R."/>
            <person name="Ohm R.A."/>
            <person name="Bhattacharya S.S."/>
            <person name="Shirouzu T."/>
            <person name="Yoshinaga Y."/>
            <person name="Martin F.M."/>
            <person name="Grigoriev I.V."/>
            <person name="Hibbett D.S."/>
        </authorList>
    </citation>
    <scope>NUCLEOTIDE SEQUENCE [LARGE SCALE GENOMIC DNA]</scope>
    <source>
        <strain evidence="2 3">L-15889</strain>
    </source>
</reference>
<evidence type="ECO:0000259" key="1">
    <source>
        <dbReference type="Pfam" id="PF00005"/>
    </source>
</evidence>
<organism evidence="2 3">
    <name type="scientific">Daedalea quercina L-15889</name>
    <dbReference type="NCBI Taxonomy" id="1314783"/>
    <lineage>
        <taxon>Eukaryota</taxon>
        <taxon>Fungi</taxon>
        <taxon>Dikarya</taxon>
        <taxon>Basidiomycota</taxon>
        <taxon>Agaricomycotina</taxon>
        <taxon>Agaricomycetes</taxon>
        <taxon>Polyporales</taxon>
        <taxon>Fomitopsis</taxon>
    </lineage>
</organism>
<gene>
    <name evidence="2" type="ORF">DAEQUDRAFT_813426</name>
</gene>
<dbReference type="EMBL" id="KV429086">
    <property type="protein sequence ID" value="KZT66625.1"/>
    <property type="molecule type" value="Genomic_DNA"/>
</dbReference>
<dbReference type="SUPFAM" id="SSF52540">
    <property type="entry name" value="P-loop containing nucleoside triphosphate hydrolases"/>
    <property type="match status" value="1"/>
</dbReference>
<dbReference type="GO" id="GO:0005743">
    <property type="term" value="C:mitochondrial inner membrane"/>
    <property type="evidence" value="ECO:0007669"/>
    <property type="project" value="TreeGrafter"/>
</dbReference>
<dbReference type="GO" id="GO:0016887">
    <property type="term" value="F:ATP hydrolysis activity"/>
    <property type="evidence" value="ECO:0007669"/>
    <property type="project" value="InterPro"/>
</dbReference>
<dbReference type="InterPro" id="IPR027417">
    <property type="entry name" value="P-loop_NTPase"/>
</dbReference>
<dbReference type="GO" id="GO:0015421">
    <property type="term" value="F:ABC-type oligopeptide transporter activity"/>
    <property type="evidence" value="ECO:0007669"/>
    <property type="project" value="TreeGrafter"/>
</dbReference>
<evidence type="ECO:0000313" key="2">
    <source>
        <dbReference type="EMBL" id="KZT66625.1"/>
    </source>
</evidence>
<dbReference type="InterPro" id="IPR003439">
    <property type="entry name" value="ABC_transporter-like_ATP-bd"/>
</dbReference>